<dbReference type="Proteomes" id="UP000095413">
    <property type="component" value="Unassembled WGS sequence"/>
</dbReference>
<dbReference type="EMBL" id="CYZD01000008">
    <property type="protein sequence ID" value="CUO28685.1"/>
    <property type="molecule type" value="Genomic_DNA"/>
</dbReference>
<evidence type="ECO:0000313" key="12">
    <source>
        <dbReference type="Proteomes" id="UP000095409"/>
    </source>
</evidence>
<evidence type="ECO:0000313" key="15">
    <source>
        <dbReference type="Proteomes" id="UP000265808"/>
    </source>
</evidence>
<name>A0A174MW61_9FIRM</name>
<reference evidence="12 13" key="1">
    <citation type="submission" date="2015-09" db="EMBL/GenBank/DDBJ databases">
        <authorList>
            <consortium name="Pathogen Informatics"/>
        </authorList>
    </citation>
    <scope>NUCLEOTIDE SEQUENCE [LARGE SCALE GENOMIC DNA]</scope>
    <source>
        <strain evidence="5 12">2789STDY5608837</strain>
        <strain evidence="6 13">2789STDY5834921</strain>
    </source>
</reference>
<evidence type="ECO:0000313" key="11">
    <source>
        <dbReference type="EMBL" id="RHE76889.1"/>
    </source>
</evidence>
<dbReference type="AlphaFoldDB" id="A0A174MW61"/>
<dbReference type="Pfam" id="PF00701">
    <property type="entry name" value="DHDPS"/>
    <property type="match status" value="1"/>
</dbReference>
<dbReference type="PIRSF" id="PIRSF001365">
    <property type="entry name" value="DHDPS"/>
    <property type="match status" value="1"/>
</dbReference>
<evidence type="ECO:0000313" key="6">
    <source>
        <dbReference type="EMBL" id="CUP38420.1"/>
    </source>
</evidence>
<sequence length="308" mass="35052">MEKKFPNGMWPVMLTPLQQNGDVDYPALEELINWYIKEGSSGLFAVCQSSEMFYLSMEEREELTRFIKKAANGRVPVISSGHVSYSLHDQIQELNGIAEAGADAVILLSNRLAAANESDEVLIERLKNIMSELPENLPLGFYECPYPYKRILSPKVVEFCADSGRFYFLKDTCCDIEGIRKKLEIMKGSNMKLYNANTSTLLESMKYGAAGYSGVMANFHPALYAWLLENWEKEPEKAEYLQDILTPCSFIELKNYPLSAKTYLAKEIGFSIKARTRKNTADYISETELSELRQIKELSDRAMEFISK</sequence>
<dbReference type="EMBL" id="QRZI01000005">
    <property type="protein sequence ID" value="RGV64407.1"/>
    <property type="molecule type" value="Genomic_DNA"/>
</dbReference>
<evidence type="ECO:0000313" key="13">
    <source>
        <dbReference type="Proteomes" id="UP000095413"/>
    </source>
</evidence>
<dbReference type="Proteomes" id="UP000265808">
    <property type="component" value="Unassembled WGS sequence"/>
</dbReference>
<accession>A0A174MW61</accession>
<dbReference type="GeneID" id="79803017"/>
<dbReference type="Proteomes" id="UP000265828">
    <property type="component" value="Unassembled WGS sequence"/>
</dbReference>
<dbReference type="EMBL" id="QRUH01000004">
    <property type="protein sequence ID" value="RGR49633.1"/>
    <property type="molecule type" value="Genomic_DNA"/>
</dbReference>
<gene>
    <name evidence="6" type="primary">dapA_2</name>
    <name evidence="11" type="ORF">DW723_04525</name>
    <name evidence="10" type="ORF">DW859_11340</name>
    <name evidence="9" type="ORF">DWW07_09465</name>
    <name evidence="8" type="ORF">DWY46_07535</name>
    <name evidence="7" type="ORF">DXB81_08610</name>
    <name evidence="5" type="ORF">ERS852394_01850</name>
    <name evidence="6" type="ORF">ERS852533_01171</name>
</gene>
<dbReference type="Proteomes" id="UP000285839">
    <property type="component" value="Unassembled WGS sequence"/>
</dbReference>
<evidence type="ECO:0000313" key="7">
    <source>
        <dbReference type="EMBL" id="RGN04876.1"/>
    </source>
</evidence>
<feature type="active site" description="Schiff-base intermediate with substrate" evidence="4">
    <location>
        <position position="170"/>
    </location>
</feature>
<dbReference type="EMBL" id="QSHL01000007">
    <property type="protein sequence ID" value="RHC05731.1"/>
    <property type="molecule type" value="Genomic_DNA"/>
</dbReference>
<evidence type="ECO:0000256" key="2">
    <source>
        <dbReference type="ARBA" id="ARBA00023239"/>
    </source>
</evidence>
<feature type="active site" description="Proton donor/acceptor" evidence="4">
    <location>
        <position position="142"/>
    </location>
</feature>
<dbReference type="SMART" id="SM01130">
    <property type="entry name" value="DHDPS"/>
    <property type="match status" value="1"/>
</dbReference>
<dbReference type="OrthoDB" id="9796205at2"/>
<dbReference type="RefSeq" id="WP_005425479.1">
    <property type="nucleotide sequence ID" value="NZ_CP176627.1"/>
</dbReference>
<evidence type="ECO:0000313" key="16">
    <source>
        <dbReference type="Proteomes" id="UP000265828"/>
    </source>
</evidence>
<evidence type="ECO:0000313" key="8">
    <source>
        <dbReference type="EMBL" id="RGR49633.1"/>
    </source>
</evidence>
<dbReference type="InterPro" id="IPR002220">
    <property type="entry name" value="DapA-like"/>
</dbReference>
<dbReference type="EMBL" id="QSUB01000003">
    <property type="protein sequence ID" value="RGN04876.1"/>
    <property type="molecule type" value="Genomic_DNA"/>
</dbReference>
<keyword evidence="2 3" id="KW-0456">Lyase</keyword>
<proteinExistence type="inferred from homology"/>
<evidence type="ECO:0000313" key="9">
    <source>
        <dbReference type="EMBL" id="RGV64407.1"/>
    </source>
</evidence>
<dbReference type="EC" id="4.3.3.7" evidence="6"/>
<dbReference type="CDD" id="cd00408">
    <property type="entry name" value="DHDPS-like"/>
    <property type="match status" value="1"/>
</dbReference>
<evidence type="ECO:0000313" key="17">
    <source>
        <dbReference type="Proteomes" id="UP000283928"/>
    </source>
</evidence>
<evidence type="ECO:0000256" key="3">
    <source>
        <dbReference type="PIRNR" id="PIRNR001365"/>
    </source>
</evidence>
<dbReference type="SUPFAM" id="SSF51569">
    <property type="entry name" value="Aldolase"/>
    <property type="match status" value="1"/>
</dbReference>
<dbReference type="GO" id="GO:0008840">
    <property type="term" value="F:4-hydroxy-tetrahydrodipicolinate synthase activity"/>
    <property type="evidence" value="ECO:0007669"/>
    <property type="project" value="UniProtKB-EC"/>
</dbReference>
<dbReference type="Proteomes" id="UP000095409">
    <property type="component" value="Unassembled WGS sequence"/>
</dbReference>
<comment type="similarity">
    <text evidence="1 3">Belongs to the DapA family.</text>
</comment>
<dbReference type="Proteomes" id="UP000261222">
    <property type="component" value="Unassembled WGS sequence"/>
</dbReference>
<dbReference type="InterPro" id="IPR013785">
    <property type="entry name" value="Aldolase_TIM"/>
</dbReference>
<protein>
    <submittedName>
        <fullName evidence="6 7">Dihydrodipicolinate synthase</fullName>
        <ecNumber evidence="6">4.3.3.7</ecNumber>
    </submittedName>
</protein>
<dbReference type="Gene3D" id="3.20.20.70">
    <property type="entry name" value="Aldolase class I"/>
    <property type="match status" value="1"/>
</dbReference>
<evidence type="ECO:0000313" key="18">
    <source>
        <dbReference type="Proteomes" id="UP000285839"/>
    </source>
</evidence>
<evidence type="ECO:0000256" key="1">
    <source>
        <dbReference type="ARBA" id="ARBA00007592"/>
    </source>
</evidence>
<evidence type="ECO:0000313" key="5">
    <source>
        <dbReference type="EMBL" id="CUO28685.1"/>
    </source>
</evidence>
<evidence type="ECO:0000256" key="4">
    <source>
        <dbReference type="PIRSR" id="PIRSR001365-1"/>
    </source>
</evidence>
<reference evidence="14 15" key="2">
    <citation type="submission" date="2018-08" db="EMBL/GenBank/DDBJ databases">
        <title>A genome reference for cultivated species of the human gut microbiota.</title>
        <authorList>
            <person name="Zou Y."/>
            <person name="Xue W."/>
            <person name="Luo G."/>
        </authorList>
    </citation>
    <scope>NUCLEOTIDE SEQUENCE [LARGE SCALE GENOMIC DNA]</scope>
    <source>
        <strain evidence="9 16">AF14-23</strain>
        <strain evidence="8 18">AF25-21</strain>
        <strain evidence="11 17">AM27-32LB</strain>
        <strain evidence="10 15">AM37-4AC</strain>
        <strain evidence="7 14">OM06-11AA</strain>
    </source>
</reference>
<dbReference type="EMBL" id="CZBA01000005">
    <property type="protein sequence ID" value="CUP38420.1"/>
    <property type="molecule type" value="Genomic_DNA"/>
</dbReference>
<evidence type="ECO:0000313" key="14">
    <source>
        <dbReference type="Proteomes" id="UP000261222"/>
    </source>
</evidence>
<organism evidence="6 13">
    <name type="scientific">Blautia obeum</name>
    <dbReference type="NCBI Taxonomy" id="40520"/>
    <lineage>
        <taxon>Bacteria</taxon>
        <taxon>Bacillati</taxon>
        <taxon>Bacillota</taxon>
        <taxon>Clostridia</taxon>
        <taxon>Lachnospirales</taxon>
        <taxon>Lachnospiraceae</taxon>
        <taxon>Blautia</taxon>
    </lineage>
</organism>
<dbReference type="PANTHER" id="PTHR12128:SF66">
    <property type="entry name" value="4-HYDROXY-2-OXOGLUTARATE ALDOLASE, MITOCHONDRIAL"/>
    <property type="match status" value="1"/>
</dbReference>
<dbReference type="PANTHER" id="PTHR12128">
    <property type="entry name" value="DIHYDRODIPICOLINATE SYNTHASE"/>
    <property type="match status" value="1"/>
</dbReference>
<dbReference type="EMBL" id="QSKO01000004">
    <property type="protein sequence ID" value="RHE76889.1"/>
    <property type="molecule type" value="Genomic_DNA"/>
</dbReference>
<dbReference type="Proteomes" id="UP000283928">
    <property type="component" value="Unassembled WGS sequence"/>
</dbReference>
<evidence type="ECO:0000313" key="10">
    <source>
        <dbReference type="EMBL" id="RHC05731.1"/>
    </source>
</evidence>